<reference evidence="2 4" key="3">
    <citation type="submission" date="2018-04" db="EMBL/GenBank/DDBJ databases">
        <title>Transcriptomics of ammonia oxidizing archaea.</title>
        <authorList>
            <person name="Carini P."/>
        </authorList>
    </citation>
    <scope>NUCLEOTIDE SEQUENCE [LARGE SCALE GENOMIC DNA]</scope>
    <source>
        <strain evidence="2 4">U25</strain>
    </source>
</reference>
<reference evidence="1 3" key="1">
    <citation type="journal article" date="2015" name="Proc. Natl. Acad. Sci. U.S.A.">
        <title>Genomic and proteomic characterization of "Candidatus Nitrosopelagicus brevis": An ammonia-oxidizing archaeon from the open ocean.</title>
        <authorList>
            <person name="Santoro A.E."/>
            <person name="Dupont C.L."/>
            <person name="Richter R.A."/>
            <person name="Craig M.T."/>
            <person name="Carini P."/>
            <person name="McIlvin M.R."/>
            <person name="Yang Y."/>
            <person name="Orsi W.D."/>
            <person name="Moran D.M."/>
            <person name="Saito M.A."/>
        </authorList>
    </citation>
    <scope>NUCLEOTIDE SEQUENCE [LARGE SCALE GENOMIC DNA]</scope>
    <source>
        <strain evidence="1">CN25</strain>
        <strain evidence="3">V2</strain>
    </source>
</reference>
<name>A0A0A7V177_9ARCH</name>
<evidence type="ECO:0000313" key="2">
    <source>
        <dbReference type="EMBL" id="PTL87821.1"/>
    </source>
</evidence>
<dbReference type="Proteomes" id="UP000030944">
    <property type="component" value="Chromosome"/>
</dbReference>
<sequence>MNLKKIILYKEPAISEINTELLTEFLEEKFPIKVEIKNNVFKEFSLEDIKKLSNIRITDIKNPFSEYGASDDEIEFEKKLCGDSSVMNSTTKVENAQEISEVFMYDGFELQKILRYLNKDNEVLHIILTNRLTCTFDENDKRYHARAVICANPSIISTTGIIEAPAKPKEYYFEVMKLRTQGLDIESAKEKYKDKFLEYNDKRLTKVLEGYILQVIFYNITGESFCEDIECRLNNAHWQKDLLFSQLEINKLCKKHNEILANLN</sequence>
<dbReference type="KEGG" id="nbv:T478_0554"/>
<dbReference type="RefSeq" id="WP_048105003.1">
    <property type="nucleotide sequence ID" value="NZ_CP007026.1"/>
</dbReference>
<evidence type="ECO:0000313" key="1">
    <source>
        <dbReference type="EMBL" id="AJA91941.1"/>
    </source>
</evidence>
<dbReference type="STRING" id="1410606.T478_0554"/>
<dbReference type="HOGENOM" id="CLU_1088211_0_0_2"/>
<reference evidence="2" key="2">
    <citation type="submission" date="2016-05" db="EMBL/GenBank/DDBJ databases">
        <authorList>
            <person name="Lavstsen T."/>
            <person name="Jespersen J.S."/>
        </authorList>
    </citation>
    <scope>NUCLEOTIDE SEQUENCE [LARGE SCALE GENOMIC DNA]</scope>
    <source>
        <strain evidence="2">U25</strain>
    </source>
</reference>
<keyword evidence="4" id="KW-1185">Reference proteome</keyword>
<accession>A0A0A7V177</accession>
<protein>
    <submittedName>
        <fullName evidence="1">Uncharacterized protein</fullName>
    </submittedName>
</protein>
<dbReference type="GeneID" id="24816448"/>
<dbReference type="OrthoDB" id="303724at2157"/>
<proteinExistence type="predicted"/>
<dbReference type="EMBL" id="LXWN01000001">
    <property type="protein sequence ID" value="PTL87821.1"/>
    <property type="molecule type" value="Genomic_DNA"/>
</dbReference>
<dbReference type="Proteomes" id="UP000241022">
    <property type="component" value="Unassembled WGS sequence"/>
</dbReference>
<dbReference type="EMBL" id="CP007026">
    <property type="protein sequence ID" value="AJA91941.1"/>
    <property type="molecule type" value="Genomic_DNA"/>
</dbReference>
<evidence type="ECO:0000313" key="3">
    <source>
        <dbReference type="Proteomes" id="UP000030944"/>
    </source>
</evidence>
<dbReference type="InterPro" id="IPR046666">
    <property type="entry name" value="DUF6775"/>
</dbReference>
<organism evidence="1 3">
    <name type="scientific">Candidatus Nitrosopelagicus brevis</name>
    <dbReference type="NCBI Taxonomy" id="1410606"/>
    <lineage>
        <taxon>Archaea</taxon>
        <taxon>Nitrososphaerota</taxon>
    </lineage>
</organism>
<gene>
    <name evidence="2" type="ORF">A7X95_00595</name>
    <name evidence="1" type="ORF">T478_0554</name>
</gene>
<dbReference type="Pfam" id="PF20565">
    <property type="entry name" value="DUF6775"/>
    <property type="match status" value="1"/>
</dbReference>
<dbReference type="AlphaFoldDB" id="A0A0A7V177"/>
<evidence type="ECO:0000313" key="4">
    <source>
        <dbReference type="Proteomes" id="UP000241022"/>
    </source>
</evidence>